<dbReference type="InterPro" id="IPR000926">
    <property type="entry name" value="RibA"/>
</dbReference>
<evidence type="ECO:0000256" key="4">
    <source>
        <dbReference type="ARBA" id="ARBA00004853"/>
    </source>
</evidence>
<keyword evidence="16" id="KW-0456">Lyase</keyword>
<keyword evidence="17" id="KW-1185">Reference proteome</keyword>
<comment type="catalytic activity">
    <reaction evidence="13">
        <text>GTP + 4 H2O = 2,5-diamino-6-hydroxy-4-(5-phosphoribosylamino)-pyrimidine + formate + 2 phosphate + 3 H(+)</text>
        <dbReference type="Rhea" id="RHEA:23704"/>
        <dbReference type="ChEBI" id="CHEBI:15377"/>
        <dbReference type="ChEBI" id="CHEBI:15378"/>
        <dbReference type="ChEBI" id="CHEBI:15740"/>
        <dbReference type="ChEBI" id="CHEBI:37565"/>
        <dbReference type="ChEBI" id="CHEBI:43474"/>
        <dbReference type="ChEBI" id="CHEBI:58614"/>
        <dbReference type="EC" id="3.5.4.25"/>
    </reaction>
</comment>
<dbReference type="SUPFAM" id="SSF55821">
    <property type="entry name" value="YrdC/RibB"/>
    <property type="match status" value="1"/>
</dbReference>
<keyword evidence="8" id="KW-0479">Metal-binding</keyword>
<organism evidence="16 17">
    <name type="scientific">Helcobacillus massiliensis</name>
    <dbReference type="NCBI Taxonomy" id="521392"/>
    <lineage>
        <taxon>Bacteria</taxon>
        <taxon>Bacillati</taxon>
        <taxon>Actinomycetota</taxon>
        <taxon>Actinomycetes</taxon>
        <taxon>Micrococcales</taxon>
        <taxon>Dermabacteraceae</taxon>
        <taxon>Helcobacillus</taxon>
    </lineage>
</organism>
<keyword evidence="11" id="KW-0862">Zinc</keyword>
<evidence type="ECO:0000259" key="15">
    <source>
        <dbReference type="Pfam" id="PF00925"/>
    </source>
</evidence>
<dbReference type="PIRSF" id="PIRSF001259">
    <property type="entry name" value="RibA"/>
    <property type="match status" value="1"/>
</dbReference>
<evidence type="ECO:0000313" key="17">
    <source>
        <dbReference type="Proteomes" id="UP000568050"/>
    </source>
</evidence>
<evidence type="ECO:0000256" key="10">
    <source>
        <dbReference type="ARBA" id="ARBA00022801"/>
    </source>
</evidence>
<evidence type="ECO:0000256" key="2">
    <source>
        <dbReference type="ARBA" id="ARBA00001947"/>
    </source>
</evidence>
<comment type="pathway">
    <text evidence="5">Cofactor biosynthesis; riboflavin biosynthesis; 2-hydroxy-3-oxobutyl phosphate from D-ribulose 5-phosphate: step 1/1.</text>
</comment>
<dbReference type="UniPathway" id="UPA00275">
    <property type="reaction ID" value="UER00399"/>
</dbReference>
<dbReference type="SUPFAM" id="SSF142695">
    <property type="entry name" value="RibA-like"/>
    <property type="match status" value="1"/>
</dbReference>
<evidence type="ECO:0000256" key="7">
    <source>
        <dbReference type="ARBA" id="ARBA00022619"/>
    </source>
</evidence>
<dbReference type="PANTHER" id="PTHR21327:SF18">
    <property type="entry name" value="3,4-DIHYDROXY-2-BUTANONE 4-PHOSPHATE SYNTHASE"/>
    <property type="match status" value="1"/>
</dbReference>
<dbReference type="InterPro" id="IPR032677">
    <property type="entry name" value="GTP_cyclohydro_II"/>
</dbReference>
<dbReference type="EC" id="3.5.4.25" evidence="16"/>
<dbReference type="Gene3D" id="3.40.50.10990">
    <property type="entry name" value="GTP cyclohydrolase II"/>
    <property type="match status" value="1"/>
</dbReference>
<comment type="pathway">
    <text evidence="4">Cofactor biosynthesis; riboflavin biosynthesis; 5-amino-6-(D-ribitylamino)uracil from GTP: step 1/4.</text>
</comment>
<dbReference type="GO" id="GO:0046872">
    <property type="term" value="F:metal ion binding"/>
    <property type="evidence" value="ECO:0007669"/>
    <property type="project" value="UniProtKB-KW"/>
</dbReference>
<evidence type="ECO:0000256" key="14">
    <source>
        <dbReference type="SAM" id="MobiDB-lite"/>
    </source>
</evidence>
<keyword evidence="12" id="KW-0342">GTP-binding</keyword>
<dbReference type="AlphaFoldDB" id="A0A839QNL4"/>
<evidence type="ECO:0000256" key="6">
    <source>
        <dbReference type="ARBA" id="ARBA00005520"/>
    </source>
</evidence>
<keyword evidence="10 16" id="KW-0378">Hydrolase</keyword>
<feature type="region of interest" description="Disordered" evidence="14">
    <location>
        <begin position="209"/>
        <end position="254"/>
    </location>
</feature>
<comment type="caution">
    <text evidence="16">The sequence shown here is derived from an EMBL/GenBank/DDBJ whole genome shotgun (WGS) entry which is preliminary data.</text>
</comment>
<comment type="catalytic activity">
    <reaction evidence="1">
        <text>D-ribulose 5-phosphate = (2S)-2-hydroxy-3-oxobutyl phosphate + formate + H(+)</text>
        <dbReference type="Rhea" id="RHEA:18457"/>
        <dbReference type="ChEBI" id="CHEBI:15378"/>
        <dbReference type="ChEBI" id="CHEBI:15740"/>
        <dbReference type="ChEBI" id="CHEBI:58121"/>
        <dbReference type="ChEBI" id="CHEBI:58830"/>
        <dbReference type="EC" id="4.1.99.12"/>
    </reaction>
</comment>
<feature type="domain" description="GTP cyclohydrolase II" evidence="15">
    <location>
        <begin position="248"/>
        <end position="410"/>
    </location>
</feature>
<evidence type="ECO:0000256" key="12">
    <source>
        <dbReference type="ARBA" id="ARBA00023134"/>
    </source>
</evidence>
<dbReference type="InterPro" id="IPR000422">
    <property type="entry name" value="DHBP_synthase_RibB"/>
</dbReference>
<dbReference type="Gene3D" id="3.90.870.10">
    <property type="entry name" value="DHBP synthase"/>
    <property type="match status" value="1"/>
</dbReference>
<comment type="similarity">
    <text evidence="6">In the N-terminal section; belongs to the DHBP synthase family.</text>
</comment>
<dbReference type="PANTHER" id="PTHR21327">
    <property type="entry name" value="GTP CYCLOHYDROLASE II-RELATED"/>
    <property type="match status" value="1"/>
</dbReference>
<evidence type="ECO:0000256" key="11">
    <source>
        <dbReference type="ARBA" id="ARBA00022833"/>
    </source>
</evidence>
<gene>
    <name evidence="16" type="ORF">FHX50_000321</name>
</gene>
<dbReference type="GO" id="GO:0009231">
    <property type="term" value="P:riboflavin biosynthetic process"/>
    <property type="evidence" value="ECO:0007669"/>
    <property type="project" value="UniProtKB-UniPathway"/>
</dbReference>
<protein>
    <submittedName>
        <fullName evidence="16">3,4-dihydroxy 2-butanone 4-phosphate synthase/GTP cyclohydrolase II</fullName>
        <ecNumber evidence="16">3.5.4.25</ecNumber>
        <ecNumber evidence="16">4.1.99.12</ecNumber>
    </submittedName>
</protein>
<dbReference type="EMBL" id="JACHWP010000001">
    <property type="protein sequence ID" value="MBB3022073.1"/>
    <property type="molecule type" value="Genomic_DNA"/>
</dbReference>
<dbReference type="NCBIfam" id="NF001591">
    <property type="entry name" value="PRK00393.1"/>
    <property type="match status" value="1"/>
</dbReference>
<evidence type="ECO:0000256" key="3">
    <source>
        <dbReference type="ARBA" id="ARBA00002284"/>
    </source>
</evidence>
<comment type="function">
    <text evidence="3">Catalyzes the conversion of D-ribulose 5-phosphate to formate and 3,4-dihydroxy-2-butanone 4-phosphate.</text>
</comment>
<dbReference type="InterPro" id="IPR036144">
    <property type="entry name" value="RibA-like_sf"/>
</dbReference>
<keyword evidence="7" id="KW-0686">Riboflavin biosynthesis</keyword>
<dbReference type="GO" id="GO:0005829">
    <property type="term" value="C:cytosol"/>
    <property type="evidence" value="ECO:0007669"/>
    <property type="project" value="TreeGrafter"/>
</dbReference>
<dbReference type="GO" id="GO:0003935">
    <property type="term" value="F:GTP cyclohydrolase II activity"/>
    <property type="evidence" value="ECO:0007669"/>
    <property type="project" value="UniProtKB-EC"/>
</dbReference>
<dbReference type="Pfam" id="PF00926">
    <property type="entry name" value="DHBP_synthase"/>
    <property type="match status" value="1"/>
</dbReference>
<dbReference type="InterPro" id="IPR017945">
    <property type="entry name" value="DHBP_synth_RibB-like_a/b_dom"/>
</dbReference>
<dbReference type="Proteomes" id="UP000568050">
    <property type="component" value="Unassembled WGS sequence"/>
</dbReference>
<dbReference type="EC" id="4.1.99.12" evidence="16"/>
<dbReference type="RefSeq" id="WP_183373836.1">
    <property type="nucleotide sequence ID" value="NZ_CBCSFZ010000010.1"/>
</dbReference>
<dbReference type="Pfam" id="PF00925">
    <property type="entry name" value="GTP_cyclohydro2"/>
    <property type="match status" value="1"/>
</dbReference>
<evidence type="ECO:0000313" key="16">
    <source>
        <dbReference type="EMBL" id="MBB3022073.1"/>
    </source>
</evidence>
<evidence type="ECO:0000256" key="13">
    <source>
        <dbReference type="ARBA" id="ARBA00049295"/>
    </source>
</evidence>
<name>A0A839QNL4_9MICO</name>
<evidence type="ECO:0000256" key="5">
    <source>
        <dbReference type="ARBA" id="ARBA00004904"/>
    </source>
</evidence>
<proteinExistence type="inferred from homology"/>
<comment type="cofactor">
    <cofactor evidence="2">
        <name>Zn(2+)</name>
        <dbReference type="ChEBI" id="CHEBI:29105"/>
    </cofactor>
</comment>
<dbReference type="CDD" id="cd00641">
    <property type="entry name" value="GTP_cyclohydro2"/>
    <property type="match status" value="1"/>
</dbReference>
<evidence type="ECO:0000256" key="8">
    <source>
        <dbReference type="ARBA" id="ARBA00022723"/>
    </source>
</evidence>
<evidence type="ECO:0000256" key="1">
    <source>
        <dbReference type="ARBA" id="ARBA00000141"/>
    </source>
</evidence>
<dbReference type="GO" id="GO:0005525">
    <property type="term" value="F:GTP binding"/>
    <property type="evidence" value="ECO:0007669"/>
    <property type="project" value="UniProtKB-KW"/>
</dbReference>
<evidence type="ECO:0000256" key="9">
    <source>
        <dbReference type="ARBA" id="ARBA00022741"/>
    </source>
</evidence>
<sequence length="441" mass="46601">MTLRLTPLPDALDQLRAGRPVVVLDDEDRENEGDLILAAELATEEQIGFMVRHTSGYLCAPITPGRARRLGLPLMVPNSEDPKLTAYTLTVDARHGTTTGISAHDRALTARTLVTGEASDLIRPGHLVPLIARPGGLRERPGHTEAATDLARLAGLRPAGVIGEIVHDDGSMMRAPALAAFAAEHGLAIITIEQILASGLLEELDGHAASVGRPQSADGADDPDGAADGRGEGADDCSDGIAASDPIDLPTPHGTFTARAWQTERGEHLTLTADGPDRISAPGADGSPSATVRLHSECLTGDVFGSHRCDCGEQLDAALTAIARDGGTLLYLRGHEGRGIGLFNKLRAYALQDRGADTVDANRDLGLPVDARLYTDAAGILRRLGLTEVDLITNNPVKAAALEADGIRVRSIRSAEVPARAENTRYLATKRDRMHHMLTAI</sequence>
<accession>A0A839QNL4</accession>
<dbReference type="NCBIfam" id="TIGR00506">
    <property type="entry name" value="ribB"/>
    <property type="match status" value="1"/>
</dbReference>
<dbReference type="GO" id="GO:0008686">
    <property type="term" value="F:3,4-dihydroxy-2-butanone-4-phosphate synthase activity"/>
    <property type="evidence" value="ECO:0007669"/>
    <property type="project" value="UniProtKB-EC"/>
</dbReference>
<reference evidence="16 17" key="1">
    <citation type="submission" date="2020-08" db="EMBL/GenBank/DDBJ databases">
        <title>Sequencing the genomes of 1000 actinobacteria strains.</title>
        <authorList>
            <person name="Klenk H.-P."/>
        </authorList>
    </citation>
    <scope>NUCLEOTIDE SEQUENCE [LARGE SCALE GENOMIC DNA]</scope>
    <source>
        <strain evidence="16 17">DSM 23040</strain>
    </source>
</reference>
<keyword evidence="9" id="KW-0547">Nucleotide-binding</keyword>